<dbReference type="RefSeq" id="WP_191188065.1">
    <property type="nucleotide sequence ID" value="NZ_JACWMY010000003.1"/>
</dbReference>
<dbReference type="EMBL" id="JACWMY010000003">
    <property type="protein sequence ID" value="MBD1363387.1"/>
    <property type="molecule type" value="Genomic_DNA"/>
</dbReference>
<feature type="chain" id="PRO_5047013118" evidence="1">
    <location>
        <begin position="21"/>
        <end position="216"/>
    </location>
</feature>
<evidence type="ECO:0000313" key="3">
    <source>
        <dbReference type="Proteomes" id="UP000606600"/>
    </source>
</evidence>
<keyword evidence="1" id="KW-0732">Signal</keyword>
<proteinExistence type="predicted"/>
<dbReference type="Proteomes" id="UP000606600">
    <property type="component" value="Unassembled WGS sequence"/>
</dbReference>
<comment type="caution">
    <text evidence="2">The sequence shown here is derived from an EMBL/GenBank/DDBJ whole genome shotgun (WGS) entry which is preliminary data.</text>
</comment>
<accession>A0ABR7WM50</accession>
<gene>
    <name evidence="2" type="ORF">IDJ77_06155</name>
</gene>
<keyword evidence="3" id="KW-1185">Reference proteome</keyword>
<sequence length="216" mass="25080">MHKRIISLLCFLLFSGLVHGQEADSITLSRIKFGDTETQVKRAIIELKQQTVDTIVFYYLNCLGGVQAIKLDSCNSSQTKYIIWKHDNKSYIRQFDGCNISEARVIPPAFLNTVLNNLKRIKNEKILYPQYTRIYNGKKTELTVYIDHSCHTIFEIQVPSAQFEVSIDDFATDTKLIDGKFFNKNHYKNRQTVLFRLQGIIEKVVHQNYPTKKPLK</sequence>
<name>A0ABR7WM50_9SPHI</name>
<evidence type="ECO:0000313" key="2">
    <source>
        <dbReference type="EMBL" id="MBD1363387.1"/>
    </source>
</evidence>
<organism evidence="2 3">
    <name type="scientific">Mucilaginibacter pankratovii</name>
    <dbReference type="NCBI Taxonomy" id="2772110"/>
    <lineage>
        <taxon>Bacteria</taxon>
        <taxon>Pseudomonadati</taxon>
        <taxon>Bacteroidota</taxon>
        <taxon>Sphingobacteriia</taxon>
        <taxon>Sphingobacteriales</taxon>
        <taxon>Sphingobacteriaceae</taxon>
        <taxon>Mucilaginibacter</taxon>
    </lineage>
</organism>
<feature type="signal peptide" evidence="1">
    <location>
        <begin position="1"/>
        <end position="20"/>
    </location>
</feature>
<reference evidence="2 3" key="1">
    <citation type="submission" date="2020-09" db="EMBL/GenBank/DDBJ databases">
        <title>Novel species of Mucilaginibacter isolated from a glacier on the Tibetan Plateau.</title>
        <authorList>
            <person name="Liu Q."/>
            <person name="Xin Y.-H."/>
        </authorList>
    </citation>
    <scope>NUCLEOTIDE SEQUENCE [LARGE SCALE GENOMIC DNA]</scope>
    <source>
        <strain evidence="2 3">ZT4R22</strain>
    </source>
</reference>
<evidence type="ECO:0000256" key="1">
    <source>
        <dbReference type="SAM" id="SignalP"/>
    </source>
</evidence>
<protein>
    <submittedName>
        <fullName evidence="2">Uncharacterized protein</fullName>
    </submittedName>
</protein>